<dbReference type="GO" id="GO:0005886">
    <property type="term" value="C:plasma membrane"/>
    <property type="evidence" value="ECO:0007669"/>
    <property type="project" value="TreeGrafter"/>
</dbReference>
<feature type="domain" description="Histidine kinase" evidence="10">
    <location>
        <begin position="296"/>
        <end position="519"/>
    </location>
</feature>
<evidence type="ECO:0000256" key="8">
    <source>
        <dbReference type="ARBA" id="ARBA00024867"/>
    </source>
</evidence>
<evidence type="ECO:0000259" key="12">
    <source>
        <dbReference type="PROSITE" id="PS50112"/>
    </source>
</evidence>
<dbReference type="InterPro" id="IPR005467">
    <property type="entry name" value="His_kinase_dom"/>
</dbReference>
<dbReference type="PROSITE" id="PS50110">
    <property type="entry name" value="RESPONSE_REGULATORY"/>
    <property type="match status" value="1"/>
</dbReference>
<dbReference type="PROSITE" id="PS50112">
    <property type="entry name" value="PAS"/>
    <property type="match status" value="1"/>
</dbReference>
<feature type="domain" description="PAS" evidence="12">
    <location>
        <begin position="25"/>
        <end position="84"/>
    </location>
</feature>
<dbReference type="Pfam" id="PF00512">
    <property type="entry name" value="HisKA"/>
    <property type="match status" value="1"/>
</dbReference>
<comment type="catalytic activity">
    <reaction evidence="1">
        <text>ATP + protein L-histidine = ADP + protein N-phospho-L-histidine.</text>
        <dbReference type="EC" id="2.7.13.3"/>
    </reaction>
</comment>
<evidence type="ECO:0000256" key="5">
    <source>
        <dbReference type="ARBA" id="ARBA00022679"/>
    </source>
</evidence>
<keyword evidence="5" id="KW-0808">Transferase</keyword>
<dbReference type="RefSeq" id="WP_090171383.1">
    <property type="nucleotide sequence ID" value="NZ_FMXR01000004.1"/>
</dbReference>
<comment type="function">
    <text evidence="8">May play the central regulatory role in sporulation. It may be an element of the effector pathway responsible for the activation of sporulation genes in response to nutritional stress. Spo0A may act in concert with spo0H (a sigma factor) to control the expression of some genes that are critical to the sporulation process.</text>
</comment>
<dbReference type="PRINTS" id="PR00344">
    <property type="entry name" value="BCTRLSENSOR"/>
</dbReference>
<dbReference type="GO" id="GO:0000155">
    <property type="term" value="F:phosphorelay sensor kinase activity"/>
    <property type="evidence" value="ECO:0007669"/>
    <property type="project" value="InterPro"/>
</dbReference>
<dbReference type="OrthoDB" id="9803190at2"/>
<evidence type="ECO:0000313" key="14">
    <source>
        <dbReference type="Proteomes" id="UP000199228"/>
    </source>
</evidence>
<dbReference type="PROSITE" id="PS50109">
    <property type="entry name" value="HIS_KIN"/>
    <property type="match status" value="1"/>
</dbReference>
<dbReference type="STRING" id="1732.SAMN02910417_00278"/>
<dbReference type="InterPro" id="IPR003594">
    <property type="entry name" value="HATPase_dom"/>
</dbReference>
<dbReference type="Gene3D" id="3.40.50.2300">
    <property type="match status" value="1"/>
</dbReference>
<proteinExistence type="predicted"/>
<accession>A0A1G6A5J0</accession>
<evidence type="ECO:0000256" key="1">
    <source>
        <dbReference type="ARBA" id="ARBA00000085"/>
    </source>
</evidence>
<dbReference type="Pfam" id="PF00072">
    <property type="entry name" value="Response_reg"/>
    <property type="match status" value="1"/>
</dbReference>
<dbReference type="SMART" id="SM00388">
    <property type="entry name" value="HisKA"/>
    <property type="match status" value="1"/>
</dbReference>
<organism evidence="13 14">
    <name type="scientific">Eubacterium oxidoreducens</name>
    <dbReference type="NCBI Taxonomy" id="1732"/>
    <lineage>
        <taxon>Bacteria</taxon>
        <taxon>Bacillati</taxon>
        <taxon>Bacillota</taxon>
        <taxon>Clostridia</taxon>
        <taxon>Eubacteriales</taxon>
        <taxon>Eubacteriaceae</taxon>
        <taxon>Eubacterium</taxon>
    </lineage>
</organism>
<dbReference type="InterPro" id="IPR035965">
    <property type="entry name" value="PAS-like_dom_sf"/>
</dbReference>
<dbReference type="CDD" id="cd17546">
    <property type="entry name" value="REC_hyHK_CKI1_RcsC-like"/>
    <property type="match status" value="1"/>
</dbReference>
<dbReference type="Gene3D" id="3.30.565.10">
    <property type="entry name" value="Histidine kinase-like ATPase, C-terminal domain"/>
    <property type="match status" value="1"/>
</dbReference>
<dbReference type="InterPro" id="IPR001789">
    <property type="entry name" value="Sig_transdc_resp-reg_receiver"/>
</dbReference>
<dbReference type="SMART" id="SM00387">
    <property type="entry name" value="HATPase_c"/>
    <property type="match status" value="1"/>
</dbReference>
<name>A0A1G6A5J0_EUBOX</name>
<evidence type="ECO:0000256" key="6">
    <source>
        <dbReference type="ARBA" id="ARBA00022777"/>
    </source>
</evidence>
<sequence>MIEKTDFKQFSLEDSGELIPGGFFIFSMSEDEKLIYCNKRMAQIFGCDNPQDFMEYIEYSFQNIVHPQDYKTIKGQIEKQVDADEEFRENLEYRIVRKDGQIRSVMANNRLMLDEKHGKVLAVVIHDVTECQMACKKEVKLQSDVIRTLTKLFYVSYYVNLQEDTFIELAAHNNPVGEVISKCDKASAALRLSCETNILSKYREEMLEFTNLDTLEERMKNHVFITHDFEGICAGWLRGYFIEGKRDENQNLTHVIWTMKTINEEKEKDFETSKQLKLAYSKAEAASNAKTTFLLNMSHDIRTPINAIIGYANLLESHKADAALQKRYIDNIQESGNTLLKLIDNVLQMAKIETGHIHLYEEPANILEVGKRIGIIFAQEYKKKNLRIVRDIKPVHPNVYMDVSKIEQIILNILSNAIKYTQNGGTIMLSVNEWNCEKPGYSYYKTVFRDNGIGMSKDFQSRLFDTFTRECSVHDNGIPGTGLGIGITKKLVELMNGTVYVESDEGKGTRVEVILPLRRVEPEEIIKMQETKKEAINPTILQGKQILVAEDNELNREIVAEILKDAGMKVDAVEDGVECLARLEKQPPGYYDMILMDIQMPNMDGYKTTQRIRMLRNKVRAQIPIVAVTANVFGEENLTAQKMGMNGFAIKPIDKQALFTSMINALPKA</sequence>
<dbReference type="GO" id="GO:0009927">
    <property type="term" value="F:histidine phosphotransfer kinase activity"/>
    <property type="evidence" value="ECO:0007669"/>
    <property type="project" value="TreeGrafter"/>
</dbReference>
<dbReference type="PANTHER" id="PTHR43047:SF72">
    <property type="entry name" value="OSMOSENSING HISTIDINE PROTEIN KINASE SLN1"/>
    <property type="match status" value="1"/>
</dbReference>
<dbReference type="InterPro" id="IPR000014">
    <property type="entry name" value="PAS"/>
</dbReference>
<dbReference type="InterPro" id="IPR004358">
    <property type="entry name" value="Sig_transdc_His_kin-like_C"/>
</dbReference>
<gene>
    <name evidence="13" type="ORF">SAMN02910417_00278</name>
</gene>
<dbReference type="CDD" id="cd00130">
    <property type="entry name" value="PAS"/>
    <property type="match status" value="1"/>
</dbReference>
<dbReference type="PANTHER" id="PTHR43047">
    <property type="entry name" value="TWO-COMPONENT HISTIDINE PROTEIN KINASE"/>
    <property type="match status" value="1"/>
</dbReference>
<keyword evidence="6" id="KW-0418">Kinase</keyword>
<evidence type="ECO:0000256" key="4">
    <source>
        <dbReference type="ARBA" id="ARBA00022553"/>
    </source>
</evidence>
<dbReference type="EMBL" id="FMXR01000004">
    <property type="protein sequence ID" value="SDB03580.1"/>
    <property type="molecule type" value="Genomic_DNA"/>
</dbReference>
<keyword evidence="7" id="KW-0902">Two-component regulatory system</keyword>
<dbReference type="SUPFAM" id="SSF55874">
    <property type="entry name" value="ATPase domain of HSP90 chaperone/DNA topoisomerase II/histidine kinase"/>
    <property type="match status" value="1"/>
</dbReference>
<feature type="modified residue" description="4-aspartylphosphate" evidence="9">
    <location>
        <position position="597"/>
    </location>
</feature>
<dbReference type="SUPFAM" id="SSF55785">
    <property type="entry name" value="PYP-like sensor domain (PAS domain)"/>
    <property type="match status" value="1"/>
</dbReference>
<dbReference type="InterPro" id="IPR011006">
    <property type="entry name" value="CheY-like_superfamily"/>
</dbReference>
<dbReference type="Pfam" id="PF02518">
    <property type="entry name" value="HATPase_c"/>
    <property type="match status" value="1"/>
</dbReference>
<evidence type="ECO:0000259" key="10">
    <source>
        <dbReference type="PROSITE" id="PS50109"/>
    </source>
</evidence>
<dbReference type="InterPro" id="IPR013655">
    <property type="entry name" value="PAS_fold_3"/>
</dbReference>
<evidence type="ECO:0000256" key="9">
    <source>
        <dbReference type="PROSITE-ProRule" id="PRU00169"/>
    </source>
</evidence>
<dbReference type="CDD" id="cd00082">
    <property type="entry name" value="HisKA"/>
    <property type="match status" value="1"/>
</dbReference>
<dbReference type="Gene3D" id="3.30.450.20">
    <property type="entry name" value="PAS domain"/>
    <property type="match status" value="1"/>
</dbReference>
<dbReference type="SMART" id="SM00448">
    <property type="entry name" value="REC"/>
    <property type="match status" value="1"/>
</dbReference>
<dbReference type="EC" id="2.7.13.3" evidence="2"/>
<evidence type="ECO:0000256" key="2">
    <source>
        <dbReference type="ARBA" id="ARBA00012438"/>
    </source>
</evidence>
<keyword evidence="4 9" id="KW-0597">Phosphoprotein</keyword>
<dbReference type="Proteomes" id="UP000199228">
    <property type="component" value="Unassembled WGS sequence"/>
</dbReference>
<evidence type="ECO:0000256" key="7">
    <source>
        <dbReference type="ARBA" id="ARBA00023012"/>
    </source>
</evidence>
<dbReference type="NCBIfam" id="TIGR00229">
    <property type="entry name" value="sensory_box"/>
    <property type="match status" value="1"/>
</dbReference>
<dbReference type="SUPFAM" id="SSF47384">
    <property type="entry name" value="Homodimeric domain of signal transducing histidine kinase"/>
    <property type="match status" value="1"/>
</dbReference>
<dbReference type="AlphaFoldDB" id="A0A1G6A5J0"/>
<evidence type="ECO:0000313" key="13">
    <source>
        <dbReference type="EMBL" id="SDB03580.1"/>
    </source>
</evidence>
<dbReference type="SMART" id="SM00086">
    <property type="entry name" value="PAC"/>
    <property type="match status" value="1"/>
</dbReference>
<dbReference type="Pfam" id="PF08447">
    <property type="entry name" value="PAS_3"/>
    <property type="match status" value="1"/>
</dbReference>
<feature type="domain" description="Response regulatory" evidence="11">
    <location>
        <begin position="545"/>
        <end position="666"/>
    </location>
</feature>
<protein>
    <recommendedName>
        <fullName evidence="3">Stage 0 sporulation protein A homolog</fullName>
        <ecNumber evidence="2">2.7.13.3</ecNumber>
    </recommendedName>
</protein>
<evidence type="ECO:0000259" key="11">
    <source>
        <dbReference type="PROSITE" id="PS50110"/>
    </source>
</evidence>
<reference evidence="13 14" key="1">
    <citation type="submission" date="2016-10" db="EMBL/GenBank/DDBJ databases">
        <authorList>
            <person name="de Groot N.N."/>
        </authorList>
    </citation>
    <scope>NUCLEOTIDE SEQUENCE [LARGE SCALE GENOMIC DNA]</scope>
    <source>
        <strain evidence="13 14">DSM 3217</strain>
    </source>
</reference>
<evidence type="ECO:0000256" key="3">
    <source>
        <dbReference type="ARBA" id="ARBA00018672"/>
    </source>
</evidence>
<keyword evidence="14" id="KW-1185">Reference proteome</keyword>
<dbReference type="InterPro" id="IPR001610">
    <property type="entry name" value="PAC"/>
</dbReference>
<dbReference type="InterPro" id="IPR036890">
    <property type="entry name" value="HATPase_C_sf"/>
</dbReference>
<dbReference type="SUPFAM" id="SSF52172">
    <property type="entry name" value="CheY-like"/>
    <property type="match status" value="1"/>
</dbReference>
<dbReference type="Gene3D" id="1.10.287.130">
    <property type="match status" value="1"/>
</dbReference>
<dbReference type="InterPro" id="IPR036097">
    <property type="entry name" value="HisK_dim/P_sf"/>
</dbReference>
<dbReference type="InterPro" id="IPR003661">
    <property type="entry name" value="HisK_dim/P_dom"/>
</dbReference>